<gene>
    <name evidence="1" type="ORF">W97_07517</name>
</gene>
<accession>R7Z2K5</accession>
<dbReference type="HOGENOM" id="CLU_1806058_0_0_1"/>
<sequence>MVAREKFLGRPPDTNPARLIATRSASSLETIAEIRRIAQAGSSVASSVQKCSGKCEVAESPRQHQSQANGLRKYLTNKHRIDDSPIKRRIAEVRSFHRRLEKRLARIPQADFDKPLTRPLCKVGYSNNAETRLKMYRKHTESN</sequence>
<name>R7Z2K5_CONA1</name>
<dbReference type="Proteomes" id="UP000016924">
    <property type="component" value="Unassembled WGS sequence"/>
</dbReference>
<dbReference type="EMBL" id="JH767594">
    <property type="protein sequence ID" value="EON68259.1"/>
    <property type="molecule type" value="Genomic_DNA"/>
</dbReference>
<organism evidence="1 2">
    <name type="scientific">Coniosporium apollinis (strain CBS 100218)</name>
    <name type="common">Rock-inhabiting black yeast</name>
    <dbReference type="NCBI Taxonomy" id="1168221"/>
    <lineage>
        <taxon>Eukaryota</taxon>
        <taxon>Fungi</taxon>
        <taxon>Dikarya</taxon>
        <taxon>Ascomycota</taxon>
        <taxon>Pezizomycotina</taxon>
        <taxon>Dothideomycetes</taxon>
        <taxon>Dothideomycetes incertae sedis</taxon>
        <taxon>Coniosporium</taxon>
    </lineage>
</organism>
<keyword evidence="2" id="KW-1185">Reference proteome</keyword>
<proteinExistence type="predicted"/>
<evidence type="ECO:0000313" key="2">
    <source>
        <dbReference type="Proteomes" id="UP000016924"/>
    </source>
</evidence>
<reference evidence="2" key="1">
    <citation type="submission" date="2012-06" db="EMBL/GenBank/DDBJ databases">
        <title>The genome sequence of Coniosporium apollinis CBS 100218.</title>
        <authorList>
            <consortium name="The Broad Institute Genome Sequencing Platform"/>
            <person name="Cuomo C."/>
            <person name="Gorbushina A."/>
            <person name="Noack S."/>
            <person name="Walker B."/>
            <person name="Young S.K."/>
            <person name="Zeng Q."/>
            <person name="Gargeya S."/>
            <person name="Fitzgerald M."/>
            <person name="Haas B."/>
            <person name="Abouelleil A."/>
            <person name="Alvarado L."/>
            <person name="Arachchi H.M."/>
            <person name="Berlin A.M."/>
            <person name="Chapman S.B."/>
            <person name="Goldberg J."/>
            <person name="Griggs A."/>
            <person name="Gujja S."/>
            <person name="Hansen M."/>
            <person name="Howarth C."/>
            <person name="Imamovic A."/>
            <person name="Larimer J."/>
            <person name="McCowan C."/>
            <person name="Montmayeur A."/>
            <person name="Murphy C."/>
            <person name="Neiman D."/>
            <person name="Pearson M."/>
            <person name="Priest M."/>
            <person name="Roberts A."/>
            <person name="Saif S."/>
            <person name="Shea T."/>
            <person name="Sisk P."/>
            <person name="Sykes S."/>
            <person name="Wortman J."/>
            <person name="Nusbaum C."/>
            <person name="Birren B."/>
        </authorList>
    </citation>
    <scope>NUCLEOTIDE SEQUENCE [LARGE SCALE GENOMIC DNA]</scope>
    <source>
        <strain evidence="2">CBS 100218</strain>
    </source>
</reference>
<evidence type="ECO:0000313" key="1">
    <source>
        <dbReference type="EMBL" id="EON68259.1"/>
    </source>
</evidence>
<dbReference type="AlphaFoldDB" id="R7Z2K5"/>
<dbReference type="RefSeq" id="XP_007783576.1">
    <property type="nucleotide sequence ID" value="XM_007785386.1"/>
</dbReference>
<protein>
    <submittedName>
        <fullName evidence="1">Uncharacterized protein</fullName>
    </submittedName>
</protein>
<dbReference type="GeneID" id="19904828"/>